<dbReference type="EMBL" id="LT598454">
    <property type="protein sequence ID" value="SCU85606.1"/>
    <property type="molecule type" value="Genomic_DNA"/>
</dbReference>
<dbReference type="GO" id="GO:0016779">
    <property type="term" value="F:nucleotidyltransferase activity"/>
    <property type="evidence" value="ECO:0007669"/>
    <property type="project" value="UniProtKB-UniRule"/>
</dbReference>
<dbReference type="Gene3D" id="3.40.50.620">
    <property type="entry name" value="HUPs"/>
    <property type="match status" value="1"/>
</dbReference>
<dbReference type="GO" id="GO:0002143">
    <property type="term" value="P:tRNA wobble position uridine thiolation"/>
    <property type="evidence" value="ECO:0007669"/>
    <property type="project" value="EnsemblFungi"/>
</dbReference>
<evidence type="ECO:0000256" key="2">
    <source>
        <dbReference type="ARBA" id="ARBA00022694"/>
    </source>
</evidence>
<proteinExistence type="inferred from homology"/>
<dbReference type="Pfam" id="PF10288">
    <property type="entry name" value="CTU2"/>
    <property type="match status" value="1"/>
</dbReference>
<evidence type="ECO:0000313" key="4">
    <source>
        <dbReference type="EMBL" id="SCU85606.1"/>
    </source>
</evidence>
<dbReference type="InterPro" id="IPR014729">
    <property type="entry name" value="Rossmann-like_a/b/a_fold"/>
</dbReference>
<evidence type="ECO:0000256" key="1">
    <source>
        <dbReference type="ARBA" id="ARBA00022490"/>
    </source>
</evidence>
<dbReference type="OrthoDB" id="25129at2759"/>
<dbReference type="HAMAP" id="MF_03054">
    <property type="entry name" value="CTU2"/>
    <property type="match status" value="1"/>
</dbReference>
<dbReference type="GO" id="GO:0000049">
    <property type="term" value="F:tRNA binding"/>
    <property type="evidence" value="ECO:0007669"/>
    <property type="project" value="InterPro"/>
</dbReference>
<keyword evidence="5" id="KW-1185">Reference proteome</keyword>
<dbReference type="GO" id="GO:0032447">
    <property type="term" value="P:protein urmylation"/>
    <property type="evidence" value="ECO:0007669"/>
    <property type="project" value="UniProtKB-UniRule"/>
</dbReference>
<dbReference type="PANTHER" id="PTHR20882:SF14">
    <property type="entry name" value="CYTOPLASMIC TRNA 2-THIOLATION PROTEIN 2"/>
    <property type="match status" value="1"/>
</dbReference>
<dbReference type="GO" id="GO:0007124">
    <property type="term" value="P:pseudohyphal growth"/>
    <property type="evidence" value="ECO:0007669"/>
    <property type="project" value="EnsemblFungi"/>
</dbReference>
<comment type="pathway">
    <text evidence="3">tRNA modification; 5-methoxycarbonylmethyl-2-thiouridine-tRNA biosynthesis.</text>
</comment>
<comment type="subcellular location">
    <subcellularLocation>
        <location evidence="3">Cytoplasm</location>
    </subcellularLocation>
</comment>
<dbReference type="Proteomes" id="UP000190274">
    <property type="component" value="Chromosome D"/>
</dbReference>
<accession>A0A1G4J7G2</accession>
<dbReference type="STRING" id="1266660.A0A1G4J7G2"/>
<evidence type="ECO:0000256" key="3">
    <source>
        <dbReference type="HAMAP-Rule" id="MF_03054"/>
    </source>
</evidence>
<comment type="function">
    <text evidence="3">Plays a central role in 2-thiolation of mcm(5)S(2)U at tRNA wobble positions of tRNA(Lys), tRNA(Glu) and tRNA(Gln). May act by forming a heterodimer with NCS6 that ligates sulfur from thiocarboxylated URM1 onto the uridine of tRNAs at wobble position. Prior mcm(5) tRNA modification by the elongator complex is required for 2-thiolation. May also be involved in protein urmylation.</text>
</comment>
<sequence>MAHTAKCKRCSSAQVVLISRKEPFCAECFCKFISLKQRKQMMSDPYFQDIFKVMYQDKVKSAEEAEKLNAESKVLVPLSLGSSSIVMLDVLNSTLAEQLETHRGKAGFHVDILVCYFEKERRDIEERLTSLFNGRLRKNKHHYKVHLVDINAFFDSSKLMRVHLQDSNYVVRYSDASSDHRADYTVDELLGTCSNRSAREDLLNVIRTATIKLFASHGSYKAVLWGHSMTRLADEIISLVVKGRASQIASSMDDTSFDETFQSSFKNLHPMRDVLLSEIDAYCHIFDLTQYTYHYTPQDTLLVERSTIPVVTGSKLTRNMTINELARQYFDNIEGNYSNVISTVVRTGAKLDDPKNNLPTVSRCRVCNNKLFKDGSEWLRQITVNHSHPIENEEDQTLYDAWTESELGKIRGEYLKLTAEMEQNGKTLSTCYGCILTLGEVRHKNVYWPESPPNLLRDALEEFVLTDDEEE</sequence>
<protein>
    <recommendedName>
        <fullName evidence="3">Cytoplasmic tRNA 2-thiolation protein 2</fullName>
    </recommendedName>
</protein>
<dbReference type="PANTHER" id="PTHR20882">
    <property type="entry name" value="CYTOPLASMIC TRNA 2-THIOLATION PROTEIN 2"/>
    <property type="match status" value="1"/>
</dbReference>
<dbReference type="AlphaFoldDB" id="A0A1G4J7G2"/>
<evidence type="ECO:0000313" key="5">
    <source>
        <dbReference type="Proteomes" id="UP000190274"/>
    </source>
</evidence>
<reference evidence="4 5" key="1">
    <citation type="submission" date="2016-03" db="EMBL/GenBank/DDBJ databases">
        <authorList>
            <person name="Devillers H."/>
        </authorList>
    </citation>
    <scope>NUCLEOTIDE SEQUENCE [LARGE SCALE GENOMIC DNA]</scope>
    <source>
        <strain evidence="4">CBS 10888</strain>
    </source>
</reference>
<dbReference type="GO" id="GO:0016783">
    <property type="term" value="F:sulfurtransferase activity"/>
    <property type="evidence" value="ECO:0007669"/>
    <property type="project" value="TreeGrafter"/>
</dbReference>
<comment type="similarity">
    <text evidence="3">Belongs to the CTU2/NCS2 family.</text>
</comment>
<dbReference type="UniPathway" id="UPA00988"/>
<dbReference type="GO" id="GO:0001403">
    <property type="term" value="P:invasive growth in response to glucose limitation"/>
    <property type="evidence" value="ECO:0007669"/>
    <property type="project" value="EnsemblFungi"/>
</dbReference>
<keyword evidence="2 3" id="KW-0819">tRNA processing</keyword>
<dbReference type="GO" id="GO:0005829">
    <property type="term" value="C:cytosol"/>
    <property type="evidence" value="ECO:0007669"/>
    <property type="project" value="EnsemblFungi"/>
</dbReference>
<keyword evidence="1 3" id="KW-0963">Cytoplasm</keyword>
<gene>
    <name evidence="3" type="primary">NCS2</name>
    <name evidence="3" type="synonym">CTU2</name>
    <name evidence="4" type="ORF">LADA_0D08526G</name>
</gene>
<organism evidence="4 5">
    <name type="scientific">Lachancea dasiensis</name>
    <dbReference type="NCBI Taxonomy" id="1072105"/>
    <lineage>
        <taxon>Eukaryota</taxon>
        <taxon>Fungi</taxon>
        <taxon>Dikarya</taxon>
        <taxon>Ascomycota</taxon>
        <taxon>Saccharomycotina</taxon>
        <taxon>Saccharomycetes</taxon>
        <taxon>Saccharomycetales</taxon>
        <taxon>Saccharomycetaceae</taxon>
        <taxon>Lachancea</taxon>
    </lineage>
</organism>
<name>A0A1G4J7G2_9SACH</name>
<dbReference type="InterPro" id="IPR019407">
    <property type="entry name" value="CTU2"/>
</dbReference>